<dbReference type="EMBL" id="ANJA01001308">
    <property type="protein sequence ID" value="ETO77674.1"/>
    <property type="molecule type" value="Genomic_DNA"/>
</dbReference>
<organism evidence="1 2">
    <name type="scientific">Phytophthora nicotianae P1976</name>
    <dbReference type="NCBI Taxonomy" id="1317066"/>
    <lineage>
        <taxon>Eukaryota</taxon>
        <taxon>Sar</taxon>
        <taxon>Stramenopiles</taxon>
        <taxon>Oomycota</taxon>
        <taxon>Peronosporomycetes</taxon>
        <taxon>Peronosporales</taxon>
        <taxon>Peronosporaceae</taxon>
        <taxon>Phytophthora</taxon>
    </lineage>
</organism>
<sequence length="166" mass="18728">MVCTQGCSRIRSRMCATHRTEGGSAKPCHNGICFVWHEIDSHLVRCQNSQCEFKNGVGLRQTLHDIHHHEVKLQASKKKLLAAKKALLHDVDSDDAARCQLESKIARLENMCAKLEDALLLHKDRERAFKNDLNALSNRFPHNATGEFPSFQSHYARGRCQGRSPG</sequence>
<dbReference type="OrthoDB" id="106432at2759"/>
<gene>
    <name evidence="1" type="ORF">F444_07153</name>
</gene>
<evidence type="ECO:0008006" key="3">
    <source>
        <dbReference type="Google" id="ProtNLM"/>
    </source>
</evidence>
<name>A0A081AFL3_PHYNI</name>
<dbReference type="AlphaFoldDB" id="A0A081AFL3"/>
<evidence type="ECO:0000313" key="1">
    <source>
        <dbReference type="EMBL" id="ETO77674.1"/>
    </source>
</evidence>
<accession>A0A081AFL3</accession>
<reference evidence="1 2" key="1">
    <citation type="submission" date="2013-11" db="EMBL/GenBank/DDBJ databases">
        <title>The Genome Sequence of Phytophthora parasitica P1976.</title>
        <authorList>
            <consortium name="The Broad Institute Genomics Platform"/>
            <person name="Russ C."/>
            <person name="Tyler B."/>
            <person name="Panabieres F."/>
            <person name="Shan W."/>
            <person name="Tripathy S."/>
            <person name="Grunwald N."/>
            <person name="Machado M."/>
            <person name="Johnson C.S."/>
            <person name="Walker B."/>
            <person name="Young S."/>
            <person name="Zeng Q."/>
            <person name="Gargeya S."/>
            <person name="Fitzgerald M."/>
            <person name="Haas B."/>
            <person name="Abouelleil A."/>
            <person name="Allen A.W."/>
            <person name="Alvarado L."/>
            <person name="Arachchi H.M."/>
            <person name="Berlin A.M."/>
            <person name="Chapman S.B."/>
            <person name="Gainer-Dewar J."/>
            <person name="Goldberg J."/>
            <person name="Griggs A."/>
            <person name="Gujja S."/>
            <person name="Hansen M."/>
            <person name="Howarth C."/>
            <person name="Imamovic A."/>
            <person name="Ireland A."/>
            <person name="Larimer J."/>
            <person name="McCowan C."/>
            <person name="Murphy C."/>
            <person name="Pearson M."/>
            <person name="Poon T.W."/>
            <person name="Priest M."/>
            <person name="Roberts A."/>
            <person name="Saif S."/>
            <person name="Shea T."/>
            <person name="Sisk P."/>
            <person name="Sykes S."/>
            <person name="Wortman J."/>
            <person name="Nusbaum C."/>
            <person name="Birren B."/>
        </authorList>
    </citation>
    <scope>NUCLEOTIDE SEQUENCE [LARGE SCALE GENOMIC DNA]</scope>
    <source>
        <strain evidence="1 2">P1976</strain>
    </source>
</reference>
<comment type="caution">
    <text evidence="1">The sequence shown here is derived from an EMBL/GenBank/DDBJ whole genome shotgun (WGS) entry which is preliminary data.</text>
</comment>
<proteinExistence type="predicted"/>
<evidence type="ECO:0000313" key="2">
    <source>
        <dbReference type="Proteomes" id="UP000028582"/>
    </source>
</evidence>
<dbReference type="Proteomes" id="UP000028582">
    <property type="component" value="Unassembled WGS sequence"/>
</dbReference>
<protein>
    <recommendedName>
        <fullName evidence="3">TRAF-type domain-containing protein</fullName>
    </recommendedName>
</protein>